<dbReference type="GO" id="GO:0005506">
    <property type="term" value="F:iron ion binding"/>
    <property type="evidence" value="ECO:0007669"/>
    <property type="project" value="InterPro"/>
</dbReference>
<dbReference type="SUPFAM" id="SSF57802">
    <property type="entry name" value="Rubredoxin-like"/>
    <property type="match status" value="1"/>
</dbReference>
<gene>
    <name evidence="14" type="ORF">MPC4_270052</name>
</gene>
<dbReference type="PRINTS" id="PR00163">
    <property type="entry name" value="RUBREDOXIN"/>
</dbReference>
<protein>
    <submittedName>
        <fullName evidence="14">Rubredoxin</fullName>
    </submittedName>
</protein>
<dbReference type="PANTHER" id="PTHR43429:SF3">
    <property type="entry name" value="NITRITE REDUCTASE [NAD(P)H]"/>
    <property type="match status" value="1"/>
</dbReference>
<dbReference type="PRINTS" id="PR00368">
    <property type="entry name" value="FADPNR"/>
</dbReference>
<dbReference type="PROSITE" id="PS50903">
    <property type="entry name" value="RUBREDOXIN_LIKE"/>
    <property type="match status" value="1"/>
</dbReference>
<evidence type="ECO:0000256" key="10">
    <source>
        <dbReference type="ARBA" id="ARBA00022827"/>
    </source>
</evidence>
<evidence type="ECO:0000313" key="15">
    <source>
        <dbReference type="Proteomes" id="UP000485880"/>
    </source>
</evidence>
<dbReference type="InterPro" id="IPR023753">
    <property type="entry name" value="FAD/NAD-binding_dom"/>
</dbReference>
<dbReference type="Gene3D" id="2.20.28.10">
    <property type="match status" value="1"/>
</dbReference>
<dbReference type="Pfam" id="PF00301">
    <property type="entry name" value="Rubredoxin"/>
    <property type="match status" value="1"/>
</dbReference>
<evidence type="ECO:0000256" key="6">
    <source>
        <dbReference type="ARBA" id="ARBA00006442"/>
    </source>
</evidence>
<keyword evidence="8" id="KW-0285">Flavoprotein</keyword>
<comment type="similarity">
    <text evidence="5">Belongs to the rubredoxin family.</text>
</comment>
<keyword evidence="11" id="KW-0249">Electron transport</keyword>
<keyword evidence="10" id="KW-0274">FAD</keyword>
<dbReference type="InterPro" id="IPR036188">
    <property type="entry name" value="FAD/NAD-bd_sf"/>
</dbReference>
<dbReference type="InterPro" id="IPR050260">
    <property type="entry name" value="FAD-bd_OxRdtase"/>
</dbReference>
<keyword evidence="9" id="KW-0479">Metal-binding</keyword>
<dbReference type="RefSeq" id="WP_174512692.1">
    <property type="nucleotide sequence ID" value="NZ_CABFMQ020000084.1"/>
</dbReference>
<dbReference type="PROSITE" id="PS00202">
    <property type="entry name" value="RUBREDOXIN"/>
    <property type="match status" value="1"/>
</dbReference>
<dbReference type="InterPro" id="IPR024934">
    <property type="entry name" value="Rubredoxin-like_dom"/>
</dbReference>
<dbReference type="InterPro" id="IPR024935">
    <property type="entry name" value="Rubredoxin_dom"/>
</dbReference>
<comment type="similarity">
    <text evidence="6">Belongs to the FAD-dependent oxidoreductase family.</text>
</comment>
<sequence>MNEDPTQDLLPWRQYICRACGVIYDEALGDPDSGLAPGTRFEDIPDDWACPLCGVTKTDFELFVRREAPALAPASSGSRDIGVVIVGAGAAGWAVAEAIRALDVTKPIALVTACAGDAYNKPELSGAMARGSSAETLRRELGSDIAERLGVGLLSGSFAVGISPAQHQLRTTRGTLRYTHLILAQGARPSLPSTLPADLCWRVNDLEAWSGLQRRLADRPKQVAIVGAGMIGCELAEDIARSGHSVTLLCRDAGPLAGLLPEYASRRLRTCLESLGVRFIGPIEVSAVDRAGDGLSIFTQCGRKIDADELIAATGLVTQSRLARNAGLVFDRGVVVDRLTLRTSAPDIYALGDCISINGSPCRFIEPIAKQADAIAHHLLGKAHQGYDHRSPVIRLKTRSMPLVMYGTPHPDGEWRIVEDDTERLVMEQWQNGELTSRLAA</sequence>
<dbReference type="Proteomes" id="UP000485880">
    <property type="component" value="Unassembled WGS sequence"/>
</dbReference>
<dbReference type="Gene3D" id="3.50.50.60">
    <property type="entry name" value="FAD/NAD(P)-binding domain"/>
    <property type="match status" value="2"/>
</dbReference>
<dbReference type="InterPro" id="IPR018527">
    <property type="entry name" value="Rubredoxin_Fe_BS"/>
</dbReference>
<evidence type="ECO:0000256" key="7">
    <source>
        <dbReference type="ARBA" id="ARBA00022448"/>
    </source>
</evidence>
<reference evidence="14 15" key="1">
    <citation type="submission" date="2019-05" db="EMBL/GenBank/DDBJ databases">
        <authorList>
            <person name="Farhan Ul Haque M."/>
        </authorList>
    </citation>
    <scope>NUCLEOTIDE SEQUENCE [LARGE SCALE GENOMIC DNA]</scope>
    <source>
        <strain evidence="14">2</strain>
    </source>
</reference>
<dbReference type="Pfam" id="PF07992">
    <property type="entry name" value="Pyr_redox_2"/>
    <property type="match status" value="1"/>
</dbReference>
<keyword evidence="7" id="KW-0813">Transport</keyword>
<dbReference type="FunFam" id="2.20.28.10:FF:000001">
    <property type="entry name" value="Rubredoxin"/>
    <property type="match status" value="1"/>
</dbReference>
<evidence type="ECO:0000256" key="2">
    <source>
        <dbReference type="ARBA" id="ARBA00001974"/>
    </source>
</evidence>
<dbReference type="EMBL" id="CABFMQ020000084">
    <property type="protein sequence ID" value="VTZ50691.1"/>
    <property type="molecule type" value="Genomic_DNA"/>
</dbReference>
<comment type="cofactor">
    <cofactor evidence="2">
        <name>FAD</name>
        <dbReference type="ChEBI" id="CHEBI:57692"/>
    </cofactor>
</comment>
<name>A0A8B6M883_METTU</name>
<evidence type="ECO:0000256" key="9">
    <source>
        <dbReference type="ARBA" id="ARBA00022723"/>
    </source>
</evidence>
<evidence type="ECO:0000256" key="12">
    <source>
        <dbReference type="ARBA" id="ARBA00023004"/>
    </source>
</evidence>
<comment type="function">
    <text evidence="3">Involved in the hydrocarbon hydroxylating system, which transfers electrons from NADH to rubredoxin reductase and then through rubredoxin to alkane 1 monooxygenase.</text>
</comment>
<evidence type="ECO:0000256" key="4">
    <source>
        <dbReference type="ARBA" id="ARBA00004933"/>
    </source>
</evidence>
<evidence type="ECO:0000256" key="3">
    <source>
        <dbReference type="ARBA" id="ARBA00002792"/>
    </source>
</evidence>
<dbReference type="CDD" id="cd00730">
    <property type="entry name" value="rubredoxin"/>
    <property type="match status" value="1"/>
</dbReference>
<keyword evidence="12" id="KW-0408">Iron</keyword>
<dbReference type="AlphaFoldDB" id="A0A8B6M883"/>
<comment type="pathway">
    <text evidence="4">Hydrocarbon metabolism; alkane degradation.</text>
</comment>
<evidence type="ECO:0000259" key="13">
    <source>
        <dbReference type="PROSITE" id="PS50903"/>
    </source>
</evidence>
<evidence type="ECO:0000256" key="8">
    <source>
        <dbReference type="ARBA" id="ARBA00022630"/>
    </source>
</evidence>
<organism evidence="14 15">
    <name type="scientific">Methylocella tundrae</name>
    <dbReference type="NCBI Taxonomy" id="227605"/>
    <lineage>
        <taxon>Bacteria</taxon>
        <taxon>Pseudomonadati</taxon>
        <taxon>Pseudomonadota</taxon>
        <taxon>Alphaproteobacteria</taxon>
        <taxon>Hyphomicrobiales</taxon>
        <taxon>Beijerinckiaceae</taxon>
        <taxon>Methylocella</taxon>
    </lineage>
</organism>
<accession>A0A8B6M883</accession>
<feature type="domain" description="Rubredoxin-like" evidence="13">
    <location>
        <begin position="12"/>
        <end position="63"/>
    </location>
</feature>
<keyword evidence="15" id="KW-1185">Reference proteome</keyword>
<proteinExistence type="inferred from homology"/>
<dbReference type="PRINTS" id="PR00411">
    <property type="entry name" value="PNDRDTASEI"/>
</dbReference>
<dbReference type="GO" id="GO:0016491">
    <property type="term" value="F:oxidoreductase activity"/>
    <property type="evidence" value="ECO:0007669"/>
    <property type="project" value="InterPro"/>
</dbReference>
<evidence type="ECO:0000313" key="14">
    <source>
        <dbReference type="EMBL" id="VTZ50691.1"/>
    </source>
</evidence>
<evidence type="ECO:0000256" key="1">
    <source>
        <dbReference type="ARBA" id="ARBA00001965"/>
    </source>
</evidence>
<comment type="cofactor">
    <cofactor evidence="1">
        <name>Fe(3+)</name>
        <dbReference type="ChEBI" id="CHEBI:29034"/>
    </cofactor>
</comment>
<evidence type="ECO:0000256" key="11">
    <source>
        <dbReference type="ARBA" id="ARBA00022982"/>
    </source>
</evidence>
<dbReference type="PANTHER" id="PTHR43429">
    <property type="entry name" value="PYRIDINE NUCLEOTIDE-DISULFIDE OXIDOREDUCTASE DOMAIN-CONTAINING"/>
    <property type="match status" value="1"/>
</dbReference>
<comment type="caution">
    <text evidence="14">The sequence shown here is derived from an EMBL/GenBank/DDBJ whole genome shotgun (WGS) entry which is preliminary data.</text>
</comment>
<dbReference type="SUPFAM" id="SSF51905">
    <property type="entry name" value="FAD/NAD(P)-binding domain"/>
    <property type="match status" value="1"/>
</dbReference>
<evidence type="ECO:0000256" key="5">
    <source>
        <dbReference type="ARBA" id="ARBA00005337"/>
    </source>
</evidence>